<dbReference type="InterPro" id="IPR008201">
    <property type="entry name" value="HepT-like"/>
</dbReference>
<keyword evidence="5" id="KW-0378">Hydrolase</keyword>
<gene>
    <name evidence="7" type="ORF">A2851_00790</name>
</gene>
<dbReference type="PANTHER" id="PTHR34139:SF1">
    <property type="entry name" value="RNASE MJ1380-RELATED"/>
    <property type="match status" value="1"/>
</dbReference>
<keyword evidence="2" id="KW-1277">Toxin-antitoxin system</keyword>
<evidence type="ECO:0000313" key="8">
    <source>
        <dbReference type="Proteomes" id="UP000176863"/>
    </source>
</evidence>
<dbReference type="GO" id="GO:0016787">
    <property type="term" value="F:hydrolase activity"/>
    <property type="evidence" value="ECO:0007669"/>
    <property type="project" value="UniProtKB-KW"/>
</dbReference>
<dbReference type="GO" id="GO:0000166">
    <property type="term" value="F:nucleotide binding"/>
    <property type="evidence" value="ECO:0007669"/>
    <property type="project" value="UniProtKB-KW"/>
</dbReference>
<proteinExistence type="inferred from homology"/>
<dbReference type="AlphaFoldDB" id="A0A1F6CYE4"/>
<dbReference type="EMBL" id="MFKT01000001">
    <property type="protein sequence ID" value="OGG54188.1"/>
    <property type="molecule type" value="Genomic_DNA"/>
</dbReference>
<dbReference type="GO" id="GO:0004540">
    <property type="term" value="F:RNA nuclease activity"/>
    <property type="evidence" value="ECO:0007669"/>
    <property type="project" value="InterPro"/>
</dbReference>
<evidence type="ECO:0000256" key="5">
    <source>
        <dbReference type="ARBA" id="ARBA00022801"/>
    </source>
</evidence>
<dbReference type="Pfam" id="PF01934">
    <property type="entry name" value="HepT-like"/>
    <property type="match status" value="1"/>
</dbReference>
<dbReference type="InterPro" id="IPR037038">
    <property type="entry name" value="HepT-like_sf"/>
</dbReference>
<evidence type="ECO:0000256" key="1">
    <source>
        <dbReference type="ARBA" id="ARBA00022553"/>
    </source>
</evidence>
<comment type="similarity">
    <text evidence="6">Belongs to the HepT RNase toxin family.</text>
</comment>
<dbReference type="PANTHER" id="PTHR34139">
    <property type="entry name" value="UPF0331 PROTEIN MJ0127"/>
    <property type="match status" value="1"/>
</dbReference>
<evidence type="ECO:0000256" key="6">
    <source>
        <dbReference type="ARBA" id="ARBA00024207"/>
    </source>
</evidence>
<dbReference type="GO" id="GO:0110001">
    <property type="term" value="C:toxin-antitoxin complex"/>
    <property type="evidence" value="ECO:0007669"/>
    <property type="project" value="InterPro"/>
</dbReference>
<accession>A0A1F6CYE4</accession>
<keyword evidence="4" id="KW-0547">Nucleotide-binding</keyword>
<evidence type="ECO:0000256" key="4">
    <source>
        <dbReference type="ARBA" id="ARBA00022741"/>
    </source>
</evidence>
<protein>
    <recommendedName>
        <fullName evidence="9">DUF86 domain-containing protein</fullName>
    </recommendedName>
</protein>
<evidence type="ECO:0008006" key="9">
    <source>
        <dbReference type="Google" id="ProtNLM"/>
    </source>
</evidence>
<keyword evidence="1" id="KW-0597">Phosphoprotein</keyword>
<evidence type="ECO:0000313" key="7">
    <source>
        <dbReference type="EMBL" id="OGG54188.1"/>
    </source>
</evidence>
<dbReference type="InterPro" id="IPR051813">
    <property type="entry name" value="HepT_RNase_toxin"/>
</dbReference>
<evidence type="ECO:0000256" key="2">
    <source>
        <dbReference type="ARBA" id="ARBA00022649"/>
    </source>
</evidence>
<reference evidence="7 8" key="1">
    <citation type="journal article" date="2016" name="Nat. Commun.">
        <title>Thousands of microbial genomes shed light on interconnected biogeochemical processes in an aquifer system.</title>
        <authorList>
            <person name="Anantharaman K."/>
            <person name="Brown C.T."/>
            <person name="Hug L.A."/>
            <person name="Sharon I."/>
            <person name="Castelle C.J."/>
            <person name="Probst A.J."/>
            <person name="Thomas B.C."/>
            <person name="Singh A."/>
            <person name="Wilkins M.J."/>
            <person name="Karaoz U."/>
            <person name="Brodie E.L."/>
            <person name="Williams K.H."/>
            <person name="Hubbard S.S."/>
            <person name="Banfield J.F."/>
        </authorList>
    </citation>
    <scope>NUCLEOTIDE SEQUENCE [LARGE SCALE GENOMIC DNA]</scope>
</reference>
<comment type="caution">
    <text evidence="7">The sequence shown here is derived from an EMBL/GenBank/DDBJ whole genome shotgun (WGS) entry which is preliminary data.</text>
</comment>
<dbReference type="Proteomes" id="UP000176863">
    <property type="component" value="Unassembled WGS sequence"/>
</dbReference>
<keyword evidence="3" id="KW-0540">Nuclease</keyword>
<dbReference type="STRING" id="1798480.A2851_00790"/>
<sequence length="108" mass="12524">MNRDDAYLAYMRDAIRKIEQFTAGTDVNSFARDEKTQSAVMLQLMLIGEMAKKLFETTKASFKLPWKEIAGFRDRVIHDYYDMDLDIIWDTVREDIPALKEVLGQANA</sequence>
<dbReference type="Gene3D" id="1.20.120.580">
    <property type="entry name" value="bsu32300-like"/>
    <property type="match status" value="1"/>
</dbReference>
<organism evidence="7 8">
    <name type="scientific">Candidatus Kaiserbacteria bacterium RIFCSPHIGHO2_01_FULL_53_29</name>
    <dbReference type="NCBI Taxonomy" id="1798480"/>
    <lineage>
        <taxon>Bacteria</taxon>
        <taxon>Candidatus Kaiseribacteriota</taxon>
    </lineage>
</organism>
<name>A0A1F6CYE4_9BACT</name>
<evidence type="ECO:0000256" key="3">
    <source>
        <dbReference type="ARBA" id="ARBA00022722"/>
    </source>
</evidence>